<evidence type="ECO:0000313" key="6">
    <source>
        <dbReference type="EMBL" id="SUZ89635.1"/>
    </source>
</evidence>
<evidence type="ECO:0000256" key="1">
    <source>
        <dbReference type="ARBA" id="ARBA00000971"/>
    </source>
</evidence>
<dbReference type="AlphaFoldDB" id="A0A381RCW9"/>
<protein>
    <recommendedName>
        <fullName evidence="2">peptidylprolyl isomerase</fullName>
        <ecNumber evidence="2">5.2.1.8</ecNumber>
    </recommendedName>
</protein>
<proteinExistence type="predicted"/>
<evidence type="ECO:0000259" key="5">
    <source>
        <dbReference type="PROSITE" id="PS50059"/>
    </source>
</evidence>
<dbReference type="EC" id="5.2.1.8" evidence="2"/>
<keyword evidence="3" id="KW-0697">Rotamase</keyword>
<sequence>MIKTRTGRILGLAVAATLALAACGDDGFGPEPRDVEFAASLGIDLDNMTETASGLFIRDDSVGTGDPVALLDTVTVTYTGWLVNGEEFDSGGFSATLGVTGLIPGFTEGIVGMQVGGTRTIVIPADLAYGSAGQGSIPNNAVLVFEIMLTSLVPPA</sequence>
<dbReference type="PROSITE" id="PS51257">
    <property type="entry name" value="PROKAR_LIPOPROTEIN"/>
    <property type="match status" value="1"/>
</dbReference>
<reference evidence="6" key="1">
    <citation type="submission" date="2018-05" db="EMBL/GenBank/DDBJ databases">
        <authorList>
            <person name="Lanie J.A."/>
            <person name="Ng W.-L."/>
            <person name="Kazmierczak K.M."/>
            <person name="Andrzejewski T.M."/>
            <person name="Davidsen T.M."/>
            <person name="Wayne K.J."/>
            <person name="Tettelin H."/>
            <person name="Glass J.I."/>
            <person name="Rusch D."/>
            <person name="Podicherti R."/>
            <person name="Tsui H.-C.T."/>
            <person name="Winkler M.E."/>
        </authorList>
    </citation>
    <scope>NUCLEOTIDE SEQUENCE</scope>
</reference>
<dbReference type="Gene3D" id="3.10.50.40">
    <property type="match status" value="1"/>
</dbReference>
<dbReference type="InterPro" id="IPR046357">
    <property type="entry name" value="PPIase_dom_sf"/>
</dbReference>
<dbReference type="GO" id="GO:0003755">
    <property type="term" value="F:peptidyl-prolyl cis-trans isomerase activity"/>
    <property type="evidence" value="ECO:0007669"/>
    <property type="project" value="UniProtKB-KW"/>
</dbReference>
<feature type="domain" description="PPIase FKBP-type" evidence="5">
    <location>
        <begin position="71"/>
        <end position="153"/>
    </location>
</feature>
<dbReference type="PANTHER" id="PTHR43811:SF19">
    <property type="entry name" value="39 KDA FK506-BINDING NUCLEAR PROTEIN"/>
    <property type="match status" value="1"/>
</dbReference>
<keyword evidence="4" id="KW-0413">Isomerase</keyword>
<evidence type="ECO:0000256" key="4">
    <source>
        <dbReference type="ARBA" id="ARBA00023235"/>
    </source>
</evidence>
<evidence type="ECO:0000256" key="2">
    <source>
        <dbReference type="ARBA" id="ARBA00013194"/>
    </source>
</evidence>
<gene>
    <name evidence="6" type="ORF">METZ01_LOCUS42489</name>
</gene>
<dbReference type="PROSITE" id="PS50059">
    <property type="entry name" value="FKBP_PPIASE"/>
    <property type="match status" value="1"/>
</dbReference>
<dbReference type="EMBL" id="UINC01001828">
    <property type="protein sequence ID" value="SUZ89635.1"/>
    <property type="molecule type" value="Genomic_DNA"/>
</dbReference>
<evidence type="ECO:0000256" key="3">
    <source>
        <dbReference type="ARBA" id="ARBA00023110"/>
    </source>
</evidence>
<name>A0A381RCW9_9ZZZZ</name>
<accession>A0A381RCW9</accession>
<dbReference type="SUPFAM" id="SSF54534">
    <property type="entry name" value="FKBP-like"/>
    <property type="match status" value="1"/>
</dbReference>
<organism evidence="6">
    <name type="scientific">marine metagenome</name>
    <dbReference type="NCBI Taxonomy" id="408172"/>
    <lineage>
        <taxon>unclassified sequences</taxon>
        <taxon>metagenomes</taxon>
        <taxon>ecological metagenomes</taxon>
    </lineage>
</organism>
<dbReference type="Pfam" id="PF00254">
    <property type="entry name" value="FKBP_C"/>
    <property type="match status" value="1"/>
</dbReference>
<dbReference type="InterPro" id="IPR001179">
    <property type="entry name" value="PPIase_FKBP_dom"/>
</dbReference>
<dbReference type="PANTHER" id="PTHR43811">
    <property type="entry name" value="FKBP-TYPE PEPTIDYL-PROLYL CIS-TRANS ISOMERASE FKPA"/>
    <property type="match status" value="1"/>
</dbReference>
<comment type="catalytic activity">
    <reaction evidence="1">
        <text>[protein]-peptidylproline (omega=180) = [protein]-peptidylproline (omega=0)</text>
        <dbReference type="Rhea" id="RHEA:16237"/>
        <dbReference type="Rhea" id="RHEA-COMP:10747"/>
        <dbReference type="Rhea" id="RHEA-COMP:10748"/>
        <dbReference type="ChEBI" id="CHEBI:83833"/>
        <dbReference type="ChEBI" id="CHEBI:83834"/>
        <dbReference type="EC" id="5.2.1.8"/>
    </reaction>
</comment>